<keyword evidence="3" id="KW-1185">Reference proteome</keyword>
<reference evidence="2" key="1">
    <citation type="journal article" date="2022" name="bioRxiv">
        <title>Sequencing and chromosome-scale assembly of the giantPleurodeles waltlgenome.</title>
        <authorList>
            <person name="Brown T."/>
            <person name="Elewa A."/>
            <person name="Iarovenko S."/>
            <person name="Subramanian E."/>
            <person name="Araus A.J."/>
            <person name="Petzold A."/>
            <person name="Susuki M."/>
            <person name="Suzuki K.-i.T."/>
            <person name="Hayashi T."/>
            <person name="Toyoda A."/>
            <person name="Oliveira C."/>
            <person name="Osipova E."/>
            <person name="Leigh N.D."/>
            <person name="Simon A."/>
            <person name="Yun M.H."/>
        </authorList>
    </citation>
    <scope>NUCLEOTIDE SEQUENCE</scope>
    <source>
        <strain evidence="2">20211129_DDA</strain>
        <tissue evidence="2">Liver</tissue>
    </source>
</reference>
<proteinExistence type="predicted"/>
<comment type="caution">
    <text evidence="2">The sequence shown here is derived from an EMBL/GenBank/DDBJ whole genome shotgun (WGS) entry which is preliminary data.</text>
</comment>
<dbReference type="EMBL" id="JANPWB010000003">
    <property type="protein sequence ID" value="KAJ1196782.1"/>
    <property type="molecule type" value="Genomic_DNA"/>
</dbReference>
<organism evidence="2 3">
    <name type="scientific">Pleurodeles waltl</name>
    <name type="common">Iberian ribbed newt</name>
    <dbReference type="NCBI Taxonomy" id="8319"/>
    <lineage>
        <taxon>Eukaryota</taxon>
        <taxon>Metazoa</taxon>
        <taxon>Chordata</taxon>
        <taxon>Craniata</taxon>
        <taxon>Vertebrata</taxon>
        <taxon>Euteleostomi</taxon>
        <taxon>Amphibia</taxon>
        <taxon>Batrachia</taxon>
        <taxon>Caudata</taxon>
        <taxon>Salamandroidea</taxon>
        <taxon>Salamandridae</taxon>
        <taxon>Pleurodelinae</taxon>
        <taxon>Pleurodeles</taxon>
    </lineage>
</organism>
<evidence type="ECO:0000313" key="2">
    <source>
        <dbReference type="EMBL" id="KAJ1196782.1"/>
    </source>
</evidence>
<sequence>RNVAYSGSPTRSTKRGSRFSEQTPRGHPRLVPTRRSRRRHLRSMGSASIGSLRRRGKQEMPRLRIQVLPSGISRECP</sequence>
<evidence type="ECO:0000256" key="1">
    <source>
        <dbReference type="SAM" id="MobiDB-lite"/>
    </source>
</evidence>
<name>A0AAV7V7I2_PLEWA</name>
<gene>
    <name evidence="2" type="ORF">NDU88_000646</name>
</gene>
<accession>A0AAV7V7I2</accession>
<dbReference type="AlphaFoldDB" id="A0AAV7V7I2"/>
<feature type="compositionally biased region" description="Basic residues" evidence="1">
    <location>
        <begin position="26"/>
        <end position="42"/>
    </location>
</feature>
<dbReference type="Proteomes" id="UP001066276">
    <property type="component" value="Chromosome 2_1"/>
</dbReference>
<evidence type="ECO:0000313" key="3">
    <source>
        <dbReference type="Proteomes" id="UP001066276"/>
    </source>
</evidence>
<feature type="compositionally biased region" description="Polar residues" evidence="1">
    <location>
        <begin position="1"/>
        <end position="11"/>
    </location>
</feature>
<protein>
    <submittedName>
        <fullName evidence="2">Uncharacterized protein</fullName>
    </submittedName>
</protein>
<feature type="region of interest" description="Disordered" evidence="1">
    <location>
        <begin position="1"/>
        <end position="77"/>
    </location>
</feature>
<feature type="non-terminal residue" evidence="2">
    <location>
        <position position="1"/>
    </location>
</feature>
<feature type="non-terminal residue" evidence="2">
    <location>
        <position position="77"/>
    </location>
</feature>